<dbReference type="EMBL" id="ABEU02000015">
    <property type="protein sequence ID" value="PNR39202.1"/>
    <property type="molecule type" value="Genomic_DNA"/>
</dbReference>
<name>A0A2K1JCE5_PHYPA</name>
<dbReference type="InterPro" id="IPR040340">
    <property type="entry name" value="CEST/Y3IP1"/>
</dbReference>
<dbReference type="EnsemblPlants" id="Pp3c15_7910V3.1">
    <property type="protein sequence ID" value="Pp3c15_7910V3.1"/>
    <property type="gene ID" value="Pp3c15_7910"/>
</dbReference>
<evidence type="ECO:0000313" key="4">
    <source>
        <dbReference type="EnsemblPlants" id="Pp3c15_7910V3.1"/>
    </source>
</evidence>
<dbReference type="Gramene" id="Pp3c15_7910V3.1">
    <property type="protein sequence ID" value="Pp3c15_7910V3.1"/>
    <property type="gene ID" value="Pp3c15_7910"/>
</dbReference>
<keyword evidence="2" id="KW-0472">Membrane</keyword>
<dbReference type="STRING" id="3218.A0A2K1JCE5"/>
<dbReference type="Proteomes" id="UP000006727">
    <property type="component" value="Chromosome 15"/>
</dbReference>
<dbReference type="RefSeq" id="XP_024397723.1">
    <property type="nucleotide sequence ID" value="XM_024541955.2"/>
</dbReference>
<dbReference type="GO" id="GO:0009535">
    <property type="term" value="C:chloroplast thylakoid membrane"/>
    <property type="evidence" value="ECO:0007669"/>
    <property type="project" value="InterPro"/>
</dbReference>
<reference evidence="3 5" key="1">
    <citation type="journal article" date="2008" name="Science">
        <title>The Physcomitrella genome reveals evolutionary insights into the conquest of land by plants.</title>
        <authorList>
            <person name="Rensing S."/>
            <person name="Lang D."/>
            <person name="Zimmer A."/>
            <person name="Terry A."/>
            <person name="Salamov A."/>
            <person name="Shapiro H."/>
            <person name="Nishiyama T."/>
            <person name="Perroud P.-F."/>
            <person name="Lindquist E."/>
            <person name="Kamisugi Y."/>
            <person name="Tanahashi T."/>
            <person name="Sakakibara K."/>
            <person name="Fujita T."/>
            <person name="Oishi K."/>
            <person name="Shin-I T."/>
            <person name="Kuroki Y."/>
            <person name="Toyoda A."/>
            <person name="Suzuki Y."/>
            <person name="Hashimoto A."/>
            <person name="Yamaguchi K."/>
            <person name="Sugano A."/>
            <person name="Kohara Y."/>
            <person name="Fujiyama A."/>
            <person name="Anterola A."/>
            <person name="Aoki S."/>
            <person name="Ashton N."/>
            <person name="Barbazuk W.B."/>
            <person name="Barker E."/>
            <person name="Bennetzen J."/>
            <person name="Bezanilla M."/>
            <person name="Blankenship R."/>
            <person name="Cho S.H."/>
            <person name="Dutcher S."/>
            <person name="Estelle M."/>
            <person name="Fawcett J.A."/>
            <person name="Gundlach H."/>
            <person name="Hanada K."/>
            <person name="Heyl A."/>
            <person name="Hicks K.A."/>
            <person name="Hugh J."/>
            <person name="Lohr M."/>
            <person name="Mayer K."/>
            <person name="Melkozernov A."/>
            <person name="Murata T."/>
            <person name="Nelson D."/>
            <person name="Pils B."/>
            <person name="Prigge M."/>
            <person name="Reiss B."/>
            <person name="Renner T."/>
            <person name="Rombauts S."/>
            <person name="Rushton P."/>
            <person name="Sanderfoot A."/>
            <person name="Schween G."/>
            <person name="Shiu S.-H."/>
            <person name="Stueber K."/>
            <person name="Theodoulou F.L."/>
            <person name="Tu H."/>
            <person name="Van de Peer Y."/>
            <person name="Verrier P.J."/>
            <person name="Waters E."/>
            <person name="Wood A."/>
            <person name="Yang L."/>
            <person name="Cove D."/>
            <person name="Cuming A."/>
            <person name="Hasebe M."/>
            <person name="Lucas S."/>
            <person name="Mishler D.B."/>
            <person name="Reski R."/>
            <person name="Grigoriev I."/>
            <person name="Quatrano R.S."/>
            <person name="Boore J.L."/>
        </authorList>
    </citation>
    <scope>NUCLEOTIDE SEQUENCE [LARGE SCALE GENOMIC DNA]</scope>
    <source>
        <strain evidence="4 5">cv. Gransden 2004</strain>
    </source>
</reference>
<feature type="transmembrane region" description="Helical" evidence="2">
    <location>
        <begin position="279"/>
        <end position="300"/>
    </location>
</feature>
<dbReference type="GeneID" id="112292938"/>
<dbReference type="PaxDb" id="3218-PP1S189_19V6.1"/>
<dbReference type="Gramene" id="Pp3c15_7910V3.2">
    <property type="protein sequence ID" value="Pp3c15_7910V3.2"/>
    <property type="gene ID" value="Pp3c15_7910"/>
</dbReference>
<keyword evidence="2" id="KW-0812">Transmembrane</keyword>
<dbReference type="PANTHER" id="PTHR33672:SF3">
    <property type="entry name" value="YCF3-INTERACTING PROTEIN 1, CHLOROPLASTIC"/>
    <property type="match status" value="1"/>
</dbReference>
<protein>
    <submittedName>
        <fullName evidence="3 4">Uncharacterized protein</fullName>
    </submittedName>
</protein>
<dbReference type="PANTHER" id="PTHR33672">
    <property type="entry name" value="YCF3-INTERACTING PROTEIN 1, CHLOROPLASTIC"/>
    <property type="match status" value="1"/>
</dbReference>
<dbReference type="GO" id="GO:0080183">
    <property type="term" value="P:response to photooxidative stress"/>
    <property type="evidence" value="ECO:0007669"/>
    <property type="project" value="InterPro"/>
</dbReference>
<sequence length="304" mass="33588">MVEVTMTGAMATVSLTGTPCRCSSPELAATHPAAAGRPIAGLTQGARMLGVGGRVELQFSPRNYLNLQRGQRQDRKLQEKVVSVQNVAGLWRRTAGSARAVVRAMAEDSSSESSVTTEERALSPEEEEDQANVSEILRVLDLLKKKRDMTFNEVRLTIMIEDPREVERRRQLGIEDERGCSKEDMGIALQEVYEGRLPEDRLVLRELTKEMLAWPNLEDEISEVNPLASPYAKVTPTGVDPKVAAQRAKVDWDAAAEIQPGEEPKDLSDMVPPVVGFSFLYLVSFIPVIIVVAVVLILFFNSLQ</sequence>
<evidence type="ECO:0000313" key="5">
    <source>
        <dbReference type="Proteomes" id="UP000006727"/>
    </source>
</evidence>
<evidence type="ECO:0000256" key="1">
    <source>
        <dbReference type="SAM" id="MobiDB-lite"/>
    </source>
</evidence>
<keyword evidence="5" id="KW-1185">Reference proteome</keyword>
<reference evidence="3 5" key="2">
    <citation type="journal article" date="2018" name="Plant J.">
        <title>The Physcomitrella patens chromosome-scale assembly reveals moss genome structure and evolution.</title>
        <authorList>
            <person name="Lang D."/>
            <person name="Ullrich K.K."/>
            <person name="Murat F."/>
            <person name="Fuchs J."/>
            <person name="Jenkins J."/>
            <person name="Haas F.B."/>
            <person name="Piednoel M."/>
            <person name="Gundlach H."/>
            <person name="Van Bel M."/>
            <person name="Meyberg R."/>
            <person name="Vives C."/>
            <person name="Morata J."/>
            <person name="Symeonidi A."/>
            <person name="Hiss M."/>
            <person name="Muchero W."/>
            <person name="Kamisugi Y."/>
            <person name="Saleh O."/>
            <person name="Blanc G."/>
            <person name="Decker E.L."/>
            <person name="van Gessel N."/>
            <person name="Grimwood J."/>
            <person name="Hayes R.D."/>
            <person name="Graham S.W."/>
            <person name="Gunter L.E."/>
            <person name="McDaniel S.F."/>
            <person name="Hoernstein S.N.W."/>
            <person name="Larsson A."/>
            <person name="Li F.W."/>
            <person name="Perroud P.F."/>
            <person name="Phillips J."/>
            <person name="Ranjan P."/>
            <person name="Rokshar D.S."/>
            <person name="Rothfels C.J."/>
            <person name="Schneider L."/>
            <person name="Shu S."/>
            <person name="Stevenson D.W."/>
            <person name="Thummler F."/>
            <person name="Tillich M."/>
            <person name="Villarreal Aguilar J.C."/>
            <person name="Widiez T."/>
            <person name="Wong G.K."/>
            <person name="Wymore A."/>
            <person name="Zhang Y."/>
            <person name="Zimmer A.D."/>
            <person name="Quatrano R.S."/>
            <person name="Mayer K.F.X."/>
            <person name="Goodstein D."/>
            <person name="Casacuberta J.M."/>
            <person name="Vandepoele K."/>
            <person name="Reski R."/>
            <person name="Cuming A.C."/>
            <person name="Tuskan G.A."/>
            <person name="Maumus F."/>
            <person name="Salse J."/>
            <person name="Schmutz J."/>
            <person name="Rensing S.A."/>
        </authorList>
    </citation>
    <scope>NUCLEOTIDE SEQUENCE [LARGE SCALE GENOMIC DNA]</scope>
    <source>
        <strain evidence="4 5">cv. Gransden 2004</strain>
    </source>
</reference>
<dbReference type="EnsemblPlants" id="Pp3c15_7910V3.2">
    <property type="protein sequence ID" value="Pp3c15_7910V3.2"/>
    <property type="gene ID" value="Pp3c15_7910"/>
</dbReference>
<dbReference type="GO" id="GO:0048564">
    <property type="term" value="P:photosystem I assembly"/>
    <property type="evidence" value="ECO:0007669"/>
    <property type="project" value="InterPro"/>
</dbReference>
<organism evidence="3">
    <name type="scientific">Physcomitrium patens</name>
    <name type="common">Spreading-leaved earth moss</name>
    <name type="synonym">Physcomitrella patens</name>
    <dbReference type="NCBI Taxonomy" id="3218"/>
    <lineage>
        <taxon>Eukaryota</taxon>
        <taxon>Viridiplantae</taxon>
        <taxon>Streptophyta</taxon>
        <taxon>Embryophyta</taxon>
        <taxon>Bryophyta</taxon>
        <taxon>Bryophytina</taxon>
        <taxon>Bryopsida</taxon>
        <taxon>Funariidae</taxon>
        <taxon>Funariales</taxon>
        <taxon>Funariaceae</taxon>
        <taxon>Physcomitrium</taxon>
    </lineage>
</organism>
<dbReference type="AlphaFoldDB" id="A0A2K1JCE5"/>
<accession>A0A2K1JCE5</accession>
<proteinExistence type="predicted"/>
<feature type="compositionally biased region" description="Low complexity" evidence="1">
    <location>
        <begin position="107"/>
        <end position="116"/>
    </location>
</feature>
<feature type="region of interest" description="Disordered" evidence="1">
    <location>
        <begin position="105"/>
        <end position="128"/>
    </location>
</feature>
<dbReference type="OrthoDB" id="2018626at2759"/>
<keyword evidence="2" id="KW-1133">Transmembrane helix</keyword>
<evidence type="ECO:0000256" key="2">
    <source>
        <dbReference type="SAM" id="Phobius"/>
    </source>
</evidence>
<reference evidence="4" key="3">
    <citation type="submission" date="2020-12" db="UniProtKB">
        <authorList>
            <consortium name="EnsemblPlants"/>
        </authorList>
    </citation>
    <scope>IDENTIFICATION</scope>
</reference>
<gene>
    <name evidence="4" type="primary">LOC112292938</name>
    <name evidence="3" type="ORF">PHYPA_019480</name>
</gene>
<evidence type="ECO:0000313" key="3">
    <source>
        <dbReference type="EMBL" id="PNR39202.1"/>
    </source>
</evidence>